<keyword evidence="3" id="KW-1185">Reference proteome</keyword>
<name>A0ABW3DPU2_9ACTN</name>
<reference evidence="3" key="1">
    <citation type="journal article" date="2019" name="Int. J. Syst. Evol. Microbiol.">
        <title>The Global Catalogue of Microorganisms (GCM) 10K type strain sequencing project: providing services to taxonomists for standard genome sequencing and annotation.</title>
        <authorList>
            <consortium name="The Broad Institute Genomics Platform"/>
            <consortium name="The Broad Institute Genome Sequencing Center for Infectious Disease"/>
            <person name="Wu L."/>
            <person name="Ma J."/>
        </authorList>
    </citation>
    <scope>NUCLEOTIDE SEQUENCE [LARGE SCALE GENOMIC DNA]</scope>
    <source>
        <strain evidence="3">CCUG 62974</strain>
    </source>
</reference>
<dbReference type="Proteomes" id="UP001597024">
    <property type="component" value="Unassembled WGS sequence"/>
</dbReference>
<evidence type="ECO:0000313" key="3">
    <source>
        <dbReference type="Proteomes" id="UP001597024"/>
    </source>
</evidence>
<evidence type="ECO:0000256" key="1">
    <source>
        <dbReference type="SAM" id="SignalP"/>
    </source>
</evidence>
<keyword evidence="1" id="KW-0732">Signal</keyword>
<organism evidence="2 3">
    <name type="scientific">Streptosporangium algeriense</name>
    <dbReference type="NCBI Taxonomy" id="1682748"/>
    <lineage>
        <taxon>Bacteria</taxon>
        <taxon>Bacillati</taxon>
        <taxon>Actinomycetota</taxon>
        <taxon>Actinomycetes</taxon>
        <taxon>Streptosporangiales</taxon>
        <taxon>Streptosporangiaceae</taxon>
        <taxon>Streptosporangium</taxon>
    </lineage>
</organism>
<accession>A0ABW3DPU2</accession>
<sequence length="76" mass="7782">MRVTVAITTGLLAASAALVAVAPTTSASTTVARSAASASLSIGFEQCRRGGGHPVRRGGYWWCEGGRYDGQRIQGG</sequence>
<comment type="caution">
    <text evidence="2">The sequence shown here is derived from an EMBL/GenBank/DDBJ whole genome shotgun (WGS) entry which is preliminary data.</text>
</comment>
<dbReference type="EMBL" id="JBHTHX010000205">
    <property type="protein sequence ID" value="MFD0884662.1"/>
    <property type="molecule type" value="Genomic_DNA"/>
</dbReference>
<protein>
    <submittedName>
        <fullName evidence="2">Uncharacterized protein</fullName>
    </submittedName>
</protein>
<proteinExistence type="predicted"/>
<feature type="signal peptide" evidence="1">
    <location>
        <begin position="1"/>
        <end position="27"/>
    </location>
</feature>
<evidence type="ECO:0000313" key="2">
    <source>
        <dbReference type="EMBL" id="MFD0884662.1"/>
    </source>
</evidence>
<feature type="chain" id="PRO_5047147612" evidence="1">
    <location>
        <begin position="28"/>
        <end position="76"/>
    </location>
</feature>
<gene>
    <name evidence="2" type="ORF">ACFQ08_08865</name>
</gene>